<organism evidence="1 2">
    <name type="scientific">Nematocida parisii (strain ERTm3)</name>
    <name type="common">Nematode killer fungus</name>
    <dbReference type="NCBI Taxonomy" id="935791"/>
    <lineage>
        <taxon>Eukaryota</taxon>
        <taxon>Fungi</taxon>
        <taxon>Fungi incertae sedis</taxon>
        <taxon>Microsporidia</taxon>
        <taxon>Nematocida</taxon>
    </lineage>
</organism>
<dbReference type="VEuPathDB" id="MicrosporidiaDB:NEQG_00326"/>
<gene>
    <name evidence="1" type="ORF">NEQG_00326</name>
</gene>
<dbReference type="HOGENOM" id="CLU_2886318_0_0_1"/>
<dbReference type="Proteomes" id="UP000002872">
    <property type="component" value="Unassembled WGS sequence"/>
</dbReference>
<name>I3EK09_NEMP3</name>
<dbReference type="OrthoDB" id="361242at2759"/>
<evidence type="ECO:0000313" key="1">
    <source>
        <dbReference type="EMBL" id="EIJ89556.1"/>
    </source>
</evidence>
<sequence length="63" mass="7486">MYRDLQMKEKKNELFKNPSIDMLKNRNNMSTSEVSIDCTAKSKDKSQRYVKYNLCESILFNSK</sequence>
<protein>
    <submittedName>
        <fullName evidence="1">Uncharacterized protein</fullName>
    </submittedName>
</protein>
<dbReference type="AlphaFoldDB" id="I3EK09"/>
<reference evidence="1" key="1">
    <citation type="submission" date="2011-01" db="EMBL/GenBank/DDBJ databases">
        <title>The Genome Sequence of Nematocida parisii strain ERTm3.</title>
        <authorList>
            <consortium name="The Broad Institute Genome Sequencing Platform"/>
            <consortium name="The Broad Institute Genome Sequencing Center for Infectious Disease"/>
            <person name="Cuomo C."/>
            <person name="Troemel E."/>
            <person name="Young S.K."/>
            <person name="Zeng Q."/>
            <person name="Gargeya S."/>
            <person name="Fitzgerald M."/>
            <person name="Haas B."/>
            <person name="Abouelleil A."/>
            <person name="Alvarado L."/>
            <person name="Arachchi H.M."/>
            <person name="Berlin A."/>
            <person name="Chapman S.B."/>
            <person name="Gearin G."/>
            <person name="Goldberg J."/>
            <person name="Griggs A."/>
            <person name="Gujja S."/>
            <person name="Hansen M."/>
            <person name="Heiman D."/>
            <person name="Howarth C."/>
            <person name="Larimer J."/>
            <person name="Lui A."/>
            <person name="MacDonald P.J.P."/>
            <person name="McCowen C."/>
            <person name="Montmayeur A."/>
            <person name="Murphy C."/>
            <person name="Neiman D."/>
            <person name="Pearson M."/>
            <person name="Priest M."/>
            <person name="Roberts A."/>
            <person name="Saif S."/>
            <person name="Shea T."/>
            <person name="Sisk P."/>
            <person name="Stolte C."/>
            <person name="Sykes S."/>
            <person name="Wortman J."/>
            <person name="Nusbaum C."/>
            <person name="Birren B."/>
        </authorList>
    </citation>
    <scope>NUCLEOTIDE SEQUENCE</scope>
    <source>
        <strain evidence="1">ERTm3</strain>
    </source>
</reference>
<accession>I3EK09</accession>
<dbReference type="InParanoid" id="I3EK09"/>
<evidence type="ECO:0000313" key="2">
    <source>
        <dbReference type="Proteomes" id="UP000002872"/>
    </source>
</evidence>
<dbReference type="EMBL" id="GL870876">
    <property type="protein sequence ID" value="EIJ89556.1"/>
    <property type="molecule type" value="Genomic_DNA"/>
</dbReference>
<proteinExistence type="predicted"/>
<keyword evidence="2" id="KW-1185">Reference proteome</keyword>
<dbReference type="OMA" id="KNRNNMS"/>